<evidence type="ECO:0000313" key="8">
    <source>
        <dbReference type="EMBL" id="MFC2947597.1"/>
    </source>
</evidence>
<keyword evidence="2" id="KW-0813">Transport</keyword>
<feature type="transmembrane region" description="Helical" evidence="6">
    <location>
        <begin position="256"/>
        <end position="277"/>
    </location>
</feature>
<dbReference type="Pfam" id="PF07690">
    <property type="entry name" value="MFS_1"/>
    <property type="match status" value="1"/>
</dbReference>
<feature type="transmembrane region" description="Helical" evidence="6">
    <location>
        <begin position="411"/>
        <end position="430"/>
    </location>
</feature>
<dbReference type="SUPFAM" id="SSF103473">
    <property type="entry name" value="MFS general substrate transporter"/>
    <property type="match status" value="1"/>
</dbReference>
<feature type="transmembrane region" description="Helical" evidence="6">
    <location>
        <begin position="378"/>
        <end position="405"/>
    </location>
</feature>
<evidence type="ECO:0000256" key="4">
    <source>
        <dbReference type="ARBA" id="ARBA00022989"/>
    </source>
</evidence>
<feature type="transmembrane region" description="Helical" evidence="6">
    <location>
        <begin position="343"/>
        <end position="366"/>
    </location>
</feature>
<dbReference type="CDD" id="cd17365">
    <property type="entry name" value="MFS_PcaK_like"/>
    <property type="match status" value="1"/>
</dbReference>
<evidence type="ECO:0000256" key="5">
    <source>
        <dbReference type="ARBA" id="ARBA00023136"/>
    </source>
</evidence>
<sequence>MEKIHVNQVISESKFNRFHFWLLFWCCVIIMFDSYDLVIYGSVLPVLMEEWALSPVEGGAIGSYGFFGMMIGAILFGILADKFGRKNVLIASTILYSITTALCGFAPGPITFSIFRFLGGLGIGGVMPNAIALLTDYAPKNKRNMMIAIAMCCFPIGGILASLLSIVLIPSVGWEVVYYIAALPLLLLPFMIKHIHDSPAILLAKGRMNDLRLALSKINNQLVLTNKTEFEMNKEEKNSNSPVVSLFKDNRALGTFMIWIAFFMCLLMINGLTTWLPNFMVEAGYALGSSLTFMIVLNVGSIIGTLFLGGLADKWGTKRVLIPMFIVAAISLSFLGFGKNMLALYVLVGITGACTIGAQSISYAFASQYYPSFMRATAVGLASGIGRVGAVVGPTFGGFLLMLGLPVHMNFIAFAIPGIIAAIAFSFVPLTKKSSQESERINDESLVEEAVK</sequence>
<evidence type="ECO:0000313" key="9">
    <source>
        <dbReference type="Proteomes" id="UP001595387"/>
    </source>
</evidence>
<keyword evidence="4 6" id="KW-1133">Transmembrane helix</keyword>
<comment type="caution">
    <text evidence="8">The sequence shown here is derived from an EMBL/GenBank/DDBJ whole genome shotgun (WGS) entry which is preliminary data.</text>
</comment>
<feature type="transmembrane region" description="Helical" evidence="6">
    <location>
        <begin position="146"/>
        <end position="170"/>
    </location>
</feature>
<feature type="transmembrane region" description="Helical" evidence="6">
    <location>
        <begin position="176"/>
        <end position="192"/>
    </location>
</feature>
<reference evidence="9" key="1">
    <citation type="journal article" date="2019" name="Int. J. Syst. Evol. Microbiol.">
        <title>The Global Catalogue of Microorganisms (GCM) 10K type strain sequencing project: providing services to taxonomists for standard genome sequencing and annotation.</title>
        <authorList>
            <consortium name="The Broad Institute Genomics Platform"/>
            <consortium name="The Broad Institute Genome Sequencing Center for Infectious Disease"/>
            <person name="Wu L."/>
            <person name="Ma J."/>
        </authorList>
    </citation>
    <scope>NUCLEOTIDE SEQUENCE [LARGE SCALE GENOMIC DNA]</scope>
    <source>
        <strain evidence="9">KCTC 13193</strain>
    </source>
</reference>
<organism evidence="8 9">
    <name type="scientific">Virgibacillus sediminis</name>
    <dbReference type="NCBI Taxonomy" id="202260"/>
    <lineage>
        <taxon>Bacteria</taxon>
        <taxon>Bacillati</taxon>
        <taxon>Bacillota</taxon>
        <taxon>Bacilli</taxon>
        <taxon>Bacillales</taxon>
        <taxon>Bacillaceae</taxon>
        <taxon>Virgibacillus</taxon>
    </lineage>
</organism>
<feature type="transmembrane region" description="Helical" evidence="6">
    <location>
        <begin position="320"/>
        <end position="337"/>
    </location>
</feature>
<dbReference type="PROSITE" id="PS50850">
    <property type="entry name" value="MFS"/>
    <property type="match status" value="1"/>
</dbReference>
<dbReference type="InterPro" id="IPR011701">
    <property type="entry name" value="MFS"/>
</dbReference>
<evidence type="ECO:0000256" key="1">
    <source>
        <dbReference type="ARBA" id="ARBA00004651"/>
    </source>
</evidence>
<keyword evidence="5 6" id="KW-0472">Membrane</keyword>
<feature type="transmembrane region" description="Helical" evidence="6">
    <location>
        <begin position="283"/>
        <end position="308"/>
    </location>
</feature>
<dbReference type="RefSeq" id="WP_390303546.1">
    <property type="nucleotide sequence ID" value="NZ_JBHRRZ010000008.1"/>
</dbReference>
<feature type="domain" description="Major facilitator superfamily (MFS) profile" evidence="7">
    <location>
        <begin position="22"/>
        <end position="433"/>
    </location>
</feature>
<feature type="transmembrane region" description="Helical" evidence="6">
    <location>
        <begin position="114"/>
        <end position="134"/>
    </location>
</feature>
<evidence type="ECO:0000256" key="6">
    <source>
        <dbReference type="SAM" id="Phobius"/>
    </source>
</evidence>
<gene>
    <name evidence="8" type="ORF">ACFODW_04430</name>
</gene>
<dbReference type="InterPro" id="IPR020846">
    <property type="entry name" value="MFS_dom"/>
</dbReference>
<proteinExistence type="predicted"/>
<feature type="transmembrane region" description="Helical" evidence="6">
    <location>
        <begin position="61"/>
        <end position="80"/>
    </location>
</feature>
<dbReference type="PANTHER" id="PTHR23508:SF10">
    <property type="entry name" value="CARBOXYLIC ACID TRANSPORTER PROTEIN HOMOLOG"/>
    <property type="match status" value="1"/>
</dbReference>
<keyword evidence="9" id="KW-1185">Reference proteome</keyword>
<feature type="transmembrane region" description="Helical" evidence="6">
    <location>
        <begin position="20"/>
        <end position="41"/>
    </location>
</feature>
<evidence type="ECO:0000256" key="2">
    <source>
        <dbReference type="ARBA" id="ARBA00022448"/>
    </source>
</evidence>
<dbReference type="Gene3D" id="1.20.1250.20">
    <property type="entry name" value="MFS general substrate transporter like domains"/>
    <property type="match status" value="1"/>
</dbReference>
<protein>
    <submittedName>
        <fullName evidence="8">MFS transporter</fullName>
    </submittedName>
</protein>
<dbReference type="Proteomes" id="UP001595387">
    <property type="component" value="Unassembled WGS sequence"/>
</dbReference>
<comment type="subcellular location">
    <subcellularLocation>
        <location evidence="1">Cell membrane</location>
        <topology evidence="1">Multi-pass membrane protein</topology>
    </subcellularLocation>
</comment>
<evidence type="ECO:0000256" key="3">
    <source>
        <dbReference type="ARBA" id="ARBA00022692"/>
    </source>
</evidence>
<keyword evidence="3 6" id="KW-0812">Transmembrane</keyword>
<dbReference type="EMBL" id="JBHRRZ010000008">
    <property type="protein sequence ID" value="MFC2947597.1"/>
    <property type="molecule type" value="Genomic_DNA"/>
</dbReference>
<name>A0ABV7A3F7_9BACI</name>
<evidence type="ECO:0000259" key="7">
    <source>
        <dbReference type="PROSITE" id="PS50850"/>
    </source>
</evidence>
<feature type="transmembrane region" description="Helical" evidence="6">
    <location>
        <begin position="87"/>
        <end position="108"/>
    </location>
</feature>
<dbReference type="InterPro" id="IPR036259">
    <property type="entry name" value="MFS_trans_sf"/>
</dbReference>
<dbReference type="PANTHER" id="PTHR23508">
    <property type="entry name" value="CARBOXYLIC ACID TRANSPORTER PROTEIN HOMOLOG"/>
    <property type="match status" value="1"/>
</dbReference>
<accession>A0ABV7A3F7</accession>